<comment type="caution">
    <text evidence="1">The sequence shown here is derived from an EMBL/GenBank/DDBJ whole genome shotgun (WGS) entry which is preliminary data.</text>
</comment>
<dbReference type="AlphaFoldDB" id="A0A542ZS59"/>
<protein>
    <submittedName>
        <fullName evidence="1">Uncharacterized protein</fullName>
    </submittedName>
</protein>
<evidence type="ECO:0000313" key="2">
    <source>
        <dbReference type="Proteomes" id="UP000316196"/>
    </source>
</evidence>
<evidence type="ECO:0000313" key="1">
    <source>
        <dbReference type="EMBL" id="TQL63126.1"/>
    </source>
</evidence>
<keyword evidence="2" id="KW-1185">Reference proteome</keyword>
<organism evidence="1 2">
    <name type="scientific">Propioniferax innocua</name>
    <dbReference type="NCBI Taxonomy" id="1753"/>
    <lineage>
        <taxon>Bacteria</taxon>
        <taxon>Bacillati</taxon>
        <taxon>Actinomycetota</taxon>
        <taxon>Actinomycetes</taxon>
        <taxon>Propionibacteriales</taxon>
        <taxon>Propionibacteriaceae</taxon>
        <taxon>Propioniferax</taxon>
    </lineage>
</organism>
<name>A0A542ZS59_9ACTN</name>
<dbReference type="EMBL" id="VFOR01000001">
    <property type="protein sequence ID" value="TQL63126.1"/>
    <property type="molecule type" value="Genomic_DNA"/>
</dbReference>
<accession>A0A542ZS59</accession>
<proteinExistence type="predicted"/>
<reference evidence="1 2" key="1">
    <citation type="submission" date="2019-06" db="EMBL/GenBank/DDBJ databases">
        <title>Sequencing the genomes of 1000 actinobacteria strains.</title>
        <authorList>
            <person name="Klenk H.-P."/>
        </authorList>
    </citation>
    <scope>NUCLEOTIDE SEQUENCE [LARGE SCALE GENOMIC DNA]</scope>
    <source>
        <strain evidence="1 2">DSM 8251</strain>
    </source>
</reference>
<gene>
    <name evidence="1" type="ORF">FB460_0927</name>
</gene>
<sequence length="44" mass="5040">MSVWQLDYTRACEKSLTLLATALRISNCHRFAEVDHSVEVWCVG</sequence>
<dbReference type="Proteomes" id="UP000316196">
    <property type="component" value="Unassembled WGS sequence"/>
</dbReference>